<evidence type="ECO:0000313" key="6">
    <source>
        <dbReference type="EMBL" id="MFG1252388.1"/>
    </source>
</evidence>
<feature type="domain" description="Solute-binding protein family 3/N-terminal" evidence="5">
    <location>
        <begin position="31"/>
        <end position="252"/>
    </location>
</feature>
<protein>
    <submittedName>
        <fullName evidence="6">ABC transporter substrate-binding protein</fullName>
    </submittedName>
</protein>
<evidence type="ECO:0000256" key="4">
    <source>
        <dbReference type="SAM" id="SignalP"/>
    </source>
</evidence>
<dbReference type="Proteomes" id="UP001604043">
    <property type="component" value="Unassembled WGS sequence"/>
</dbReference>
<comment type="similarity">
    <text evidence="2">Belongs to the bacterial solute-binding protein SsuA/TauA family.</text>
</comment>
<keyword evidence="3 4" id="KW-0732">Signal</keyword>
<dbReference type="Gene3D" id="3.40.190.10">
    <property type="entry name" value="Periplasmic binding protein-like II"/>
    <property type="match status" value="2"/>
</dbReference>
<feature type="chain" id="PRO_5047149079" evidence="4">
    <location>
        <begin position="22"/>
        <end position="338"/>
    </location>
</feature>
<evidence type="ECO:0000256" key="1">
    <source>
        <dbReference type="ARBA" id="ARBA00004418"/>
    </source>
</evidence>
<evidence type="ECO:0000256" key="2">
    <source>
        <dbReference type="ARBA" id="ARBA00010742"/>
    </source>
</evidence>
<evidence type="ECO:0000256" key="3">
    <source>
        <dbReference type="ARBA" id="ARBA00022729"/>
    </source>
</evidence>
<accession>A0ABW6ZGX2</accession>
<dbReference type="SMART" id="SM00062">
    <property type="entry name" value="PBPb"/>
    <property type="match status" value="1"/>
</dbReference>
<dbReference type="RefSeq" id="WP_029559077.1">
    <property type="nucleotide sequence ID" value="NZ_JBAFUR010000002.1"/>
</dbReference>
<keyword evidence="7" id="KW-1185">Reference proteome</keyword>
<comment type="caution">
    <text evidence="6">The sequence shown here is derived from an EMBL/GenBank/DDBJ whole genome shotgun (WGS) entry which is preliminary data.</text>
</comment>
<dbReference type="SUPFAM" id="SSF53850">
    <property type="entry name" value="Periplasmic binding protein-like II"/>
    <property type="match status" value="1"/>
</dbReference>
<proteinExistence type="inferred from homology"/>
<evidence type="ECO:0000259" key="5">
    <source>
        <dbReference type="SMART" id="SM00062"/>
    </source>
</evidence>
<dbReference type="InterPro" id="IPR001638">
    <property type="entry name" value="Solute-binding_3/MltF_N"/>
</dbReference>
<sequence>MKMLKLAVAALALAFAAPAAAQQAAKIEKPKLTLGVGGKPLLYYLPLTIAERKGFFKEEGLDVAINDFGGGAKSLQALIGGSIDVVTGAYEHTIRMQAKGQDIVSVIELGRFPGIVLVARKDRPIKSVKDLKGAKIGVTAPGSSTNFFVNFLMAKDGLKPDDASYVGVGGGASAVAQMKRGEIDAMSNLDPVITKLEDDGDVIVLADSRTEAGNDKIFGGANPAAVLYMKRDFMEQNPVTTQKLVNAFYKALQWLKTATPEDVAAVVPEEYLLGDKALYLNAVKNSLPIYSRTGLIPEKGMQNALNMLVEFDPELKAAKIDLAKTFDGTFVAKAAAGK</sequence>
<dbReference type="InterPro" id="IPR015168">
    <property type="entry name" value="SsuA/THI5"/>
</dbReference>
<reference evidence="6 7" key="1">
    <citation type="submission" date="2024-02" db="EMBL/GenBank/DDBJ databases">
        <title>Expansion and revision of Xanthobacter and proposal of Roseixanthobacter gen. nov.</title>
        <authorList>
            <person name="Soltysiak M.P.M."/>
            <person name="Jalihal A."/>
            <person name="Ory A."/>
            <person name="Chrisophersen C."/>
            <person name="Lee A.D."/>
            <person name="Boulton J."/>
            <person name="Springer M."/>
        </authorList>
    </citation>
    <scope>NUCLEOTIDE SEQUENCE [LARGE SCALE GENOMIC DNA]</scope>
    <source>
        <strain evidence="6 7">CB5</strain>
    </source>
</reference>
<name>A0ABW6ZGX2_9HYPH</name>
<comment type="subcellular location">
    <subcellularLocation>
        <location evidence="1">Periplasm</location>
    </subcellularLocation>
</comment>
<dbReference type="EMBL" id="JBAFUR010000002">
    <property type="protein sequence ID" value="MFG1252388.1"/>
    <property type="molecule type" value="Genomic_DNA"/>
</dbReference>
<organism evidence="6 7">
    <name type="scientific">Xanthobacter aminoxidans</name>
    <dbReference type="NCBI Taxonomy" id="186280"/>
    <lineage>
        <taxon>Bacteria</taxon>
        <taxon>Pseudomonadati</taxon>
        <taxon>Pseudomonadota</taxon>
        <taxon>Alphaproteobacteria</taxon>
        <taxon>Hyphomicrobiales</taxon>
        <taxon>Xanthobacteraceae</taxon>
        <taxon>Xanthobacter</taxon>
    </lineage>
</organism>
<dbReference type="Pfam" id="PF09084">
    <property type="entry name" value="NMT1"/>
    <property type="match status" value="1"/>
</dbReference>
<dbReference type="PANTHER" id="PTHR30024:SF47">
    <property type="entry name" value="TAURINE-BINDING PERIPLASMIC PROTEIN"/>
    <property type="match status" value="1"/>
</dbReference>
<evidence type="ECO:0000313" key="7">
    <source>
        <dbReference type="Proteomes" id="UP001604043"/>
    </source>
</evidence>
<feature type="signal peptide" evidence="4">
    <location>
        <begin position="1"/>
        <end position="21"/>
    </location>
</feature>
<gene>
    <name evidence="6" type="ORF">V5F30_09260</name>
</gene>
<dbReference type="PANTHER" id="PTHR30024">
    <property type="entry name" value="ALIPHATIC SULFONATES-BINDING PROTEIN-RELATED"/>
    <property type="match status" value="1"/>
</dbReference>